<accession>A0A8X6GR93</accession>
<proteinExistence type="predicted"/>
<dbReference type="EMBL" id="BMAO01035971">
    <property type="protein sequence ID" value="GFR07235.1"/>
    <property type="molecule type" value="Genomic_DNA"/>
</dbReference>
<reference evidence="1" key="1">
    <citation type="submission" date="2020-07" db="EMBL/GenBank/DDBJ databases">
        <title>Multicomponent nature underlies the extraordinary mechanical properties of spider dragline silk.</title>
        <authorList>
            <person name="Kono N."/>
            <person name="Nakamura H."/>
            <person name="Mori M."/>
            <person name="Yoshida Y."/>
            <person name="Ohtoshi R."/>
            <person name="Malay A.D."/>
            <person name="Moran D.A.P."/>
            <person name="Tomita M."/>
            <person name="Numata K."/>
            <person name="Arakawa K."/>
        </authorList>
    </citation>
    <scope>NUCLEOTIDE SEQUENCE</scope>
</reference>
<evidence type="ECO:0000313" key="1">
    <source>
        <dbReference type="EMBL" id="GFR07235.1"/>
    </source>
</evidence>
<comment type="caution">
    <text evidence="1">The sequence shown here is derived from an EMBL/GenBank/DDBJ whole genome shotgun (WGS) entry which is preliminary data.</text>
</comment>
<protein>
    <submittedName>
        <fullName evidence="1">Uncharacterized protein</fullName>
    </submittedName>
</protein>
<name>A0A8X6GR93_TRICU</name>
<dbReference type="Proteomes" id="UP000887116">
    <property type="component" value="Unassembled WGS sequence"/>
</dbReference>
<dbReference type="AlphaFoldDB" id="A0A8X6GR93"/>
<organism evidence="1 2">
    <name type="scientific">Trichonephila clavata</name>
    <name type="common">Joro spider</name>
    <name type="synonym">Nephila clavata</name>
    <dbReference type="NCBI Taxonomy" id="2740835"/>
    <lineage>
        <taxon>Eukaryota</taxon>
        <taxon>Metazoa</taxon>
        <taxon>Ecdysozoa</taxon>
        <taxon>Arthropoda</taxon>
        <taxon>Chelicerata</taxon>
        <taxon>Arachnida</taxon>
        <taxon>Araneae</taxon>
        <taxon>Araneomorphae</taxon>
        <taxon>Entelegynae</taxon>
        <taxon>Araneoidea</taxon>
        <taxon>Nephilidae</taxon>
        <taxon>Trichonephila</taxon>
    </lineage>
</organism>
<dbReference type="OrthoDB" id="16735at2759"/>
<gene>
    <name evidence="1" type="primary">TV42_03770</name>
    <name evidence="1" type="ORF">TNCT_55441</name>
</gene>
<keyword evidence="2" id="KW-1185">Reference proteome</keyword>
<sequence length="155" mass="18364">MPLETAQLLSNVFSTALKVQNPFVSIINQNIEVPYKLTHNNHPCSLWARQSEGTFRWLIKYGKELCTEYTWRYKRKHKSEEVINWCDSNKDLLIFQSTDIQAFVQALPDRYKCSSPITAYRKYYLHEKMRFAKWEKGREAPDWIIGNHCTTVISQ</sequence>
<evidence type="ECO:0000313" key="2">
    <source>
        <dbReference type="Proteomes" id="UP000887116"/>
    </source>
</evidence>